<reference evidence="2 3" key="1">
    <citation type="submission" date="2018-06" db="EMBL/GenBank/DDBJ databases">
        <authorList>
            <consortium name="Pathogen Informatics"/>
            <person name="Doyle S."/>
        </authorList>
    </citation>
    <scope>NUCLEOTIDE SEQUENCE [LARGE SCALE GENOMIC DNA]</scope>
    <source>
        <strain evidence="2 3">NCTC13102</strain>
    </source>
</reference>
<keyword evidence="1" id="KW-0472">Membrane</keyword>
<dbReference type="RefSeq" id="WP_023947121.1">
    <property type="nucleotide sequence ID" value="NZ_JAERIV010000007.1"/>
</dbReference>
<feature type="transmembrane region" description="Helical" evidence="1">
    <location>
        <begin position="109"/>
        <end position="131"/>
    </location>
</feature>
<gene>
    <name evidence="2" type="ORF">NCTC13102_01278</name>
</gene>
<sequence length="246" mass="27683">MDYTPNNPKILMLDSSQELKTTKNMMCKSLIVATISLFALMIPFVNLLALIVFVAASICYLVGVYHFSKLTHSSVFAYMIYMLICVFVLPLIPIFWIAAYQSITLDSTIIISVVVGLVLVAINVFLFYRICKAMESITCLSHFMLAFKCYIGSVIISLIGLLYLWFNIDMQEFIALYTSGNEMSIFTEKSYQQGGMNDGFIGVSGYMIATFLSALISLASVVFWILGHIRIQEVKVQENLKDNLKN</sequence>
<proteinExistence type="predicted"/>
<feature type="transmembrane region" description="Helical" evidence="1">
    <location>
        <begin position="75"/>
        <end position="97"/>
    </location>
</feature>
<feature type="transmembrane region" description="Helical" evidence="1">
    <location>
        <begin position="206"/>
        <end position="226"/>
    </location>
</feature>
<evidence type="ECO:0000313" key="3">
    <source>
        <dbReference type="Proteomes" id="UP000250166"/>
    </source>
</evidence>
<name>A0A2X3BD74_9HELI</name>
<evidence type="ECO:0000313" key="2">
    <source>
        <dbReference type="EMBL" id="SQB98811.1"/>
    </source>
</evidence>
<keyword evidence="1" id="KW-1133">Transmembrane helix</keyword>
<protein>
    <submittedName>
        <fullName evidence="2">Uncharacterized protein</fullName>
    </submittedName>
</protein>
<dbReference type="AlphaFoldDB" id="A0A2X3BD74"/>
<feature type="transmembrane region" description="Helical" evidence="1">
    <location>
        <begin position="30"/>
        <end position="63"/>
    </location>
</feature>
<accession>A0A2X3BD74</accession>
<evidence type="ECO:0000256" key="1">
    <source>
        <dbReference type="SAM" id="Phobius"/>
    </source>
</evidence>
<keyword evidence="1" id="KW-0812">Transmembrane</keyword>
<dbReference type="Proteomes" id="UP000250166">
    <property type="component" value="Unassembled WGS sequence"/>
</dbReference>
<organism evidence="2 3">
    <name type="scientific">Helicobacter fennelliae</name>
    <dbReference type="NCBI Taxonomy" id="215"/>
    <lineage>
        <taxon>Bacteria</taxon>
        <taxon>Pseudomonadati</taxon>
        <taxon>Campylobacterota</taxon>
        <taxon>Epsilonproteobacteria</taxon>
        <taxon>Campylobacterales</taxon>
        <taxon>Helicobacteraceae</taxon>
        <taxon>Helicobacter</taxon>
    </lineage>
</organism>
<dbReference type="EMBL" id="UAWL01000006">
    <property type="protein sequence ID" value="SQB98811.1"/>
    <property type="molecule type" value="Genomic_DNA"/>
</dbReference>
<feature type="transmembrane region" description="Helical" evidence="1">
    <location>
        <begin position="143"/>
        <end position="166"/>
    </location>
</feature>